<proteinExistence type="predicted"/>
<dbReference type="GO" id="GO:0003714">
    <property type="term" value="F:transcription corepressor activity"/>
    <property type="evidence" value="ECO:0007669"/>
    <property type="project" value="InterPro"/>
</dbReference>
<dbReference type="PROSITE" id="PS50294">
    <property type="entry name" value="WD_REPEATS_REGION"/>
    <property type="match status" value="3"/>
</dbReference>
<evidence type="ECO:0008006" key="7">
    <source>
        <dbReference type="Google" id="ProtNLM"/>
    </source>
</evidence>
<feature type="transmembrane region" description="Helical" evidence="4">
    <location>
        <begin position="175"/>
        <end position="194"/>
    </location>
</feature>
<keyword evidence="6" id="KW-1185">Reference proteome</keyword>
<dbReference type="ExpressionAtlas" id="F6HD93">
    <property type="expression patterns" value="baseline"/>
</dbReference>
<feature type="repeat" description="WD" evidence="3">
    <location>
        <begin position="53"/>
        <end position="95"/>
    </location>
</feature>
<dbReference type="SUPFAM" id="SSF50978">
    <property type="entry name" value="WD40 repeat-like"/>
    <property type="match status" value="1"/>
</dbReference>
<keyword evidence="4" id="KW-0472">Membrane</keyword>
<gene>
    <name evidence="5" type="ORF">VIT_00s0838g00010</name>
</gene>
<dbReference type="InterPro" id="IPR015943">
    <property type="entry name" value="WD40/YVTN_repeat-like_dom_sf"/>
</dbReference>
<dbReference type="PANTHER" id="PTHR44376">
    <property type="entry name" value="TRANSCRIPTIONAL REGULATOR OF FILAMENTOUS GROWTH FLO8"/>
    <property type="match status" value="1"/>
</dbReference>
<organism evidence="5 6">
    <name type="scientific">Vitis vinifera</name>
    <name type="common">Grape</name>
    <dbReference type="NCBI Taxonomy" id="29760"/>
    <lineage>
        <taxon>Eukaryota</taxon>
        <taxon>Viridiplantae</taxon>
        <taxon>Streptophyta</taxon>
        <taxon>Embryophyta</taxon>
        <taxon>Tracheophyta</taxon>
        <taxon>Spermatophyta</taxon>
        <taxon>Magnoliopsida</taxon>
        <taxon>eudicotyledons</taxon>
        <taxon>Gunneridae</taxon>
        <taxon>Pentapetalae</taxon>
        <taxon>rosids</taxon>
        <taxon>Vitales</taxon>
        <taxon>Vitaceae</taxon>
        <taxon>Viteae</taxon>
        <taxon>Vitis</taxon>
    </lineage>
</organism>
<dbReference type="AlphaFoldDB" id="F6HD93"/>
<dbReference type="InterPro" id="IPR019775">
    <property type="entry name" value="WD40_repeat_CS"/>
</dbReference>
<dbReference type="PROSITE" id="PS00678">
    <property type="entry name" value="WD_REPEATS_1"/>
    <property type="match status" value="1"/>
</dbReference>
<sequence>METYDYVCTTEEHSLLITDVRFKPNSALFATSSFDRSVQIWDADKPSNALVKLHGHAEQVTSVDFHPRKLDLLCSCDSNNEIRLWNVSQQVCTHTTKGATKQVRFQPRVGKLLATAVGNGINIIDVETDTLQAHLKGHTKDVRAICWDTSGKYVASISEDSARVCSLFPTVRSFISWYFILLVLQIELTIWFLLQTLELWNPTESNKTISVPAHMGLIAALADSPQAEVIASASHDQCVKLWK</sequence>
<feature type="repeat" description="WD" evidence="3">
    <location>
        <begin position="211"/>
        <end position="243"/>
    </location>
</feature>
<keyword evidence="1 3" id="KW-0853">WD repeat</keyword>
<evidence type="ECO:0000256" key="2">
    <source>
        <dbReference type="ARBA" id="ARBA00022737"/>
    </source>
</evidence>
<dbReference type="STRING" id="29760.F6HD93"/>
<dbReference type="PROSITE" id="PS50082">
    <property type="entry name" value="WD_REPEATS_2"/>
    <property type="match status" value="3"/>
</dbReference>
<keyword evidence="2" id="KW-0677">Repeat</keyword>
<dbReference type="PANTHER" id="PTHR44376:SF8">
    <property type="entry name" value="TRANSCRIPTIONAL COREPRESSOR LEUNIG-LIKE"/>
    <property type="match status" value="1"/>
</dbReference>
<dbReference type="PaxDb" id="29760-VIT_00s0838g00010.t01"/>
<dbReference type="InterPro" id="IPR036322">
    <property type="entry name" value="WD40_repeat_dom_sf"/>
</dbReference>
<evidence type="ECO:0000313" key="6">
    <source>
        <dbReference type="Proteomes" id="UP000009183"/>
    </source>
</evidence>
<accession>F6HD93</accession>
<dbReference type="EMBL" id="FN595575">
    <property type="protein sequence ID" value="CCB50188.1"/>
    <property type="molecule type" value="Genomic_DNA"/>
</dbReference>
<reference evidence="6" key="1">
    <citation type="journal article" date="2007" name="Nature">
        <title>The grapevine genome sequence suggests ancestral hexaploidization in major angiosperm phyla.</title>
        <authorList>
            <consortium name="The French-Italian Public Consortium for Grapevine Genome Characterization."/>
            <person name="Jaillon O."/>
            <person name="Aury J.-M."/>
            <person name="Noel B."/>
            <person name="Policriti A."/>
            <person name="Clepet C."/>
            <person name="Casagrande A."/>
            <person name="Choisne N."/>
            <person name="Aubourg S."/>
            <person name="Vitulo N."/>
            <person name="Jubin C."/>
            <person name="Vezzi A."/>
            <person name="Legeai F."/>
            <person name="Hugueney P."/>
            <person name="Dasilva C."/>
            <person name="Horner D."/>
            <person name="Mica E."/>
            <person name="Jublot D."/>
            <person name="Poulain J."/>
            <person name="Bruyere C."/>
            <person name="Billault A."/>
            <person name="Segurens B."/>
            <person name="Gouyvenoux M."/>
            <person name="Ugarte E."/>
            <person name="Cattonaro F."/>
            <person name="Anthouard V."/>
            <person name="Vico V."/>
            <person name="Del Fabbro C."/>
            <person name="Alaux M."/>
            <person name="Di Gaspero G."/>
            <person name="Dumas V."/>
            <person name="Felice N."/>
            <person name="Paillard S."/>
            <person name="Juman I."/>
            <person name="Moroldo M."/>
            <person name="Scalabrin S."/>
            <person name="Canaguier A."/>
            <person name="Le Clainche I."/>
            <person name="Malacrida G."/>
            <person name="Durand E."/>
            <person name="Pesole G."/>
            <person name="Laucou V."/>
            <person name="Chatelet P."/>
            <person name="Merdinoglu D."/>
            <person name="Delledonne M."/>
            <person name="Pezzotti M."/>
            <person name="Lecharny A."/>
            <person name="Scarpelli C."/>
            <person name="Artiguenave F."/>
            <person name="Pe M.E."/>
            <person name="Valle G."/>
            <person name="Morgante M."/>
            <person name="Caboche M."/>
            <person name="Adam-Blondon A.-F."/>
            <person name="Weissenbach J."/>
            <person name="Quetier F."/>
            <person name="Wincker P."/>
        </authorList>
    </citation>
    <scope>NUCLEOTIDE SEQUENCE [LARGE SCALE GENOMIC DNA]</scope>
    <source>
        <strain evidence="6">cv. Pinot noir / PN40024</strain>
    </source>
</reference>
<dbReference type="eggNOG" id="KOG0266">
    <property type="taxonomic scope" value="Eukaryota"/>
</dbReference>
<dbReference type="Gene3D" id="2.130.10.10">
    <property type="entry name" value="YVTN repeat-like/Quinoprotein amine dehydrogenase"/>
    <property type="match status" value="3"/>
</dbReference>
<dbReference type="SMART" id="SM00320">
    <property type="entry name" value="WD40"/>
    <property type="match status" value="5"/>
</dbReference>
<name>F6HD93_VITVI</name>
<evidence type="ECO:0000313" key="5">
    <source>
        <dbReference type="EMBL" id="CCB50188.1"/>
    </source>
</evidence>
<dbReference type="InterPro" id="IPR044716">
    <property type="entry name" value="LEUNIG-like"/>
</dbReference>
<evidence type="ECO:0000256" key="3">
    <source>
        <dbReference type="PROSITE-ProRule" id="PRU00221"/>
    </source>
</evidence>
<evidence type="ECO:0000256" key="4">
    <source>
        <dbReference type="SAM" id="Phobius"/>
    </source>
</evidence>
<dbReference type="InParanoid" id="F6HD93"/>
<keyword evidence="4" id="KW-0812">Transmembrane</keyword>
<evidence type="ECO:0000256" key="1">
    <source>
        <dbReference type="ARBA" id="ARBA00022574"/>
    </source>
</evidence>
<protein>
    <recommendedName>
        <fullName evidence="7">Transcriptional corepressor LEUNIG</fullName>
    </recommendedName>
</protein>
<dbReference type="Pfam" id="PF00400">
    <property type="entry name" value="WD40"/>
    <property type="match status" value="4"/>
</dbReference>
<dbReference type="HOGENOM" id="CLU_000288_57_28_1"/>
<dbReference type="Proteomes" id="UP000009183">
    <property type="component" value="Unassembled WGS sequence, unordered"/>
</dbReference>
<keyword evidence="4" id="KW-1133">Transmembrane helix</keyword>
<dbReference type="InterPro" id="IPR001680">
    <property type="entry name" value="WD40_rpt"/>
</dbReference>
<feature type="repeat" description="WD" evidence="3">
    <location>
        <begin position="10"/>
        <end position="51"/>
    </location>
</feature>